<dbReference type="Pfam" id="PF04082">
    <property type="entry name" value="Fungal_trans"/>
    <property type="match status" value="1"/>
</dbReference>
<feature type="compositionally biased region" description="Polar residues" evidence="7">
    <location>
        <begin position="549"/>
        <end position="576"/>
    </location>
</feature>
<dbReference type="SMART" id="SM00906">
    <property type="entry name" value="Fungal_trans"/>
    <property type="match status" value="1"/>
</dbReference>
<feature type="region of interest" description="Disordered" evidence="7">
    <location>
        <begin position="1120"/>
        <end position="1160"/>
    </location>
</feature>
<dbReference type="SMART" id="SM00053">
    <property type="entry name" value="DYNc"/>
    <property type="match status" value="1"/>
</dbReference>
<keyword evidence="3" id="KW-0547">Nucleotide-binding</keyword>
<comment type="caution">
    <text evidence="11">The sequence shown here is derived from an EMBL/GenBank/DDBJ whole genome shotgun (WGS) entry which is preliminary data.</text>
</comment>
<keyword evidence="8" id="KW-0812">Transmembrane</keyword>
<dbReference type="PANTHER" id="PTHR28657:SF10">
    <property type="entry name" value="INDOLEAMINE 2,3-DIOXYGENASE"/>
    <property type="match status" value="1"/>
</dbReference>
<dbReference type="Proteomes" id="UP001408356">
    <property type="component" value="Unassembled WGS sequence"/>
</dbReference>
<dbReference type="InterPro" id="IPR030381">
    <property type="entry name" value="G_DYNAMIN_dom"/>
</dbReference>
<dbReference type="Pfam" id="PF01031">
    <property type="entry name" value="Dynamin_M"/>
    <property type="match status" value="1"/>
</dbReference>
<evidence type="ECO:0000313" key="11">
    <source>
        <dbReference type="EMBL" id="KAK9415965.1"/>
    </source>
</evidence>
<dbReference type="InterPro" id="IPR007219">
    <property type="entry name" value="XnlR_reg_dom"/>
</dbReference>
<dbReference type="InterPro" id="IPR027417">
    <property type="entry name" value="P-loop_NTPase"/>
</dbReference>
<sequence length="1949" mass="215195">MPALLKTSSSPSLDARESISRTYDVTKNGFLPSAAPVRQLADPYYSTWELLVQNLPDLLKNQLLRHVVDGCQVLSTEKLRSEGEWRRAYAVLVFLTHGYIWGGETPSEILPPQITVPLLKIAEHFDLPPCATYAGLVLWNFESTSDDFSDLDSLHAINTFTGTEDESWFYMLSVALEAQSAWVMPLMVDAIEATHKRDYAAMAKGLEQITIAIKKMDKLLTRMYEKCDPVLFYDRIRPFLAGSANMEAAGLPNGVFYDEGNGKGSWRKLMGGSNGQSSLIQFFDVVLGVNHTGGADKASTPATCPVSGMAPGEGISGCPVKAAKEKVMGYHEKVRAYMPEPHRRFLEDLAHMGSLQEFASTPQPDPEFEKMKGLYQVACKAMGDFRSTHIKVVTRYIVIQASKQPVGKTLNLAKASSQSGDSSELKGTGGTSLSAFLRQSRDESYAAGLVPDNAVSSLSSAYGCCEVTGGGSRGNRKTDDEPIESTRVAVRKGMPTSTIPPLIPAIRDRAIDIWNSVKCDGKLPCSYCTRHKKAQSCHFTPQKRRRLNSVASPASDQDHQQQYQRHPTSPRSSVQLSAPPETASNHHSASTSTPSHVVPTVSAGPTVGSAGPALRDTSVEEEAEVPRDARLLYDAQGKLIFIGDCAPLSFFQTVRQLVLSRIDPQAFAHHTSRVSVLQNVPPSQAIQSGHQEPFVDVNTVHSIVGKYLAVTSGLVDLFGTTRLADDISNWANDRSHDVHAAVNYLVLAVGLQSVDDSLASSYFEHAKVLALATLGSELSVGTVQAFTLITLYMLRACQITGAYLFFGWSNLLTFVTFLTVSGIAVRAVYSIGAHRTEVNSRFGVEIHKHRDRLWKSVRIVDLFLSISMGRPPATSDVDCTVPYREMDTTGQEVFDLLDSSVQVLLIIESIVLEVFSRKKISLQLTEGISRQLRSWSNRWLIELKRIVGAPPGQEDEVRIVGACHVLCSYYYAVMLVSRPFLMYEMCRRLPENPSKIDTIRESGSSGRSKLANASIDAGSLMIESVFDLVQSGILDGCMPLIVSWMFAASLVVGVGLLGDFGRILEKDVRMSITALEHFAKHDAHALQYSLIIKSLHASATEYLERKERYERLQISESSSQLFGLTPRQPREASKATPRHAQDSNNFHSPAVNHSSLNPGEAIDSTRELGSSFFDDLDPSIFPFIHSSSHTPELPIVNGIAQNSDQVFGALNLFPLLEEGGHIDLAHYLLFRRSVGSSAEIIMSPSSQRKSARKMEPGHISKIGKTTASLESSEHRDMLDIIDTLRSQGVSRYIDLPQIIVCGDQSSGKSSVLEAISGVDFPTKDGLCTRFATELVLRRSDDDEIRIYIIPGPTRTEKEKAKLSKFRLTTDSGPVGNAIDQAQSAMEDAGDNTPNFFTDVLRVEISGPHQPHLTLVDLPGLFLASNSTQSARDAHMVENMVLSYMKKPRSIILSVVSASNEFVLQQVTQRARELDPTGKRTLGLITKPDKLDPASESERSYVELAQNKNVKLDLGWHVLRNRSFAEIKDSSTLRDSRETLFFEQEPWSCLPQHCKGVSALRTRLSTVLRDQILSHLPSVTADVKAGLKDSTTQLNRLGAARPSLAEQRAYLLRCSQEFTGLITAAVKGYYAHTFFYQATDNTKDVTRLRAIIQRELKTFSETMQVSGHRIEIVDNASEVGPGQQRREDFLKEVKEVMKAHRGLELPGMANPAVVGELFRRHSDPWEDITRTALIKIKASASEMLIAALNATVTGSANQRIRRQLVETATEKLAHSLDSKVNDLLEPHQYGHPITYNHYLTENVQKAQAARYERKIEAALRQAIPNINVKGGSQSVVMDPRLLLNSITSMTEPDMDSFACEQAIDMMEAYYKVALKKFIDDVSVDGVEQCLMRKLPEIFSVEAVSQLGEDDIHRLASESKQARAERGRLEGKRLALEDALVVLHRISTLRD</sequence>
<evidence type="ECO:0000256" key="3">
    <source>
        <dbReference type="ARBA" id="ARBA00022741"/>
    </source>
</evidence>
<feature type="compositionally biased region" description="Polar residues" evidence="7">
    <location>
        <begin position="1142"/>
        <end position="1157"/>
    </location>
</feature>
<dbReference type="Pfam" id="PF01231">
    <property type="entry name" value="IDO"/>
    <property type="match status" value="1"/>
</dbReference>
<dbReference type="PROSITE" id="PS00876">
    <property type="entry name" value="IDO_1"/>
    <property type="match status" value="1"/>
</dbReference>
<reference evidence="11 12" key="1">
    <citation type="journal article" date="2024" name="J. Plant Pathol.">
        <title>Sequence and assembly of the genome of Seiridium unicorne, isolate CBS 538.82, causal agent of cypress canker disease.</title>
        <authorList>
            <person name="Scali E."/>
            <person name="Rocca G.D."/>
            <person name="Danti R."/>
            <person name="Garbelotto M."/>
            <person name="Barberini S."/>
            <person name="Baroncelli R."/>
            <person name="Emiliani G."/>
        </authorList>
    </citation>
    <scope>NUCLEOTIDE SEQUENCE [LARGE SCALE GENOMIC DNA]</scope>
    <source>
        <strain evidence="11 12">BM-138-508</strain>
    </source>
</reference>
<dbReference type="Gene3D" id="3.40.50.300">
    <property type="entry name" value="P-loop containing nucleotide triphosphate hydrolases"/>
    <property type="match status" value="1"/>
</dbReference>
<evidence type="ECO:0000259" key="9">
    <source>
        <dbReference type="PROSITE" id="PS51388"/>
    </source>
</evidence>
<feature type="region of interest" description="Disordered" evidence="7">
    <location>
        <begin position="538"/>
        <end position="624"/>
    </location>
</feature>
<proteinExistence type="inferred from homology"/>
<feature type="domain" description="GED" evidence="9">
    <location>
        <begin position="1858"/>
        <end position="1949"/>
    </location>
</feature>
<keyword evidence="8" id="KW-1133">Transmembrane helix</keyword>
<protein>
    <submittedName>
        <fullName evidence="11">Zn(2)-C6 fungal-type domain-containing protein</fullName>
    </submittedName>
</protein>
<dbReference type="Pfam" id="PF00350">
    <property type="entry name" value="Dynamin_N"/>
    <property type="match status" value="1"/>
</dbReference>
<evidence type="ECO:0000256" key="5">
    <source>
        <dbReference type="ARBA" id="ARBA00023134"/>
    </source>
</evidence>
<dbReference type="InterPro" id="IPR037217">
    <property type="entry name" value="Trp/Indoleamine_2_3_dOase-like"/>
</dbReference>
<dbReference type="PROSITE" id="PS51718">
    <property type="entry name" value="G_DYNAMIN_2"/>
    <property type="match status" value="1"/>
</dbReference>
<gene>
    <name evidence="11" type="ORF">SUNI508_09925</name>
</gene>
<keyword evidence="2" id="KW-0479">Metal-binding</keyword>
<evidence type="ECO:0000313" key="12">
    <source>
        <dbReference type="Proteomes" id="UP001408356"/>
    </source>
</evidence>
<dbReference type="InterPro" id="IPR001401">
    <property type="entry name" value="Dynamin_GTPase"/>
</dbReference>
<keyword evidence="8" id="KW-0472">Membrane</keyword>
<feature type="domain" description="Dynamin-type G" evidence="10">
    <location>
        <begin position="1292"/>
        <end position="1576"/>
    </location>
</feature>
<dbReference type="InterPro" id="IPR000898">
    <property type="entry name" value="Indolamine_dOase"/>
</dbReference>
<dbReference type="PRINTS" id="PR00195">
    <property type="entry name" value="DYNAMIN"/>
</dbReference>
<dbReference type="PROSITE" id="PS51388">
    <property type="entry name" value="GED"/>
    <property type="match status" value="1"/>
</dbReference>
<organism evidence="11 12">
    <name type="scientific">Seiridium unicorne</name>
    <dbReference type="NCBI Taxonomy" id="138068"/>
    <lineage>
        <taxon>Eukaryota</taxon>
        <taxon>Fungi</taxon>
        <taxon>Dikarya</taxon>
        <taxon>Ascomycota</taxon>
        <taxon>Pezizomycotina</taxon>
        <taxon>Sordariomycetes</taxon>
        <taxon>Xylariomycetidae</taxon>
        <taxon>Amphisphaeriales</taxon>
        <taxon>Sporocadaceae</taxon>
        <taxon>Seiridium</taxon>
    </lineage>
</organism>
<evidence type="ECO:0000256" key="7">
    <source>
        <dbReference type="SAM" id="MobiDB-lite"/>
    </source>
</evidence>
<dbReference type="SUPFAM" id="SSF52540">
    <property type="entry name" value="P-loop containing nucleoside triphosphate hydrolases"/>
    <property type="match status" value="1"/>
</dbReference>
<comment type="similarity">
    <text evidence="1">Belongs to the indoleamine 2,3-dioxygenase family.</text>
</comment>
<keyword evidence="12" id="KW-1185">Reference proteome</keyword>
<dbReference type="InterPro" id="IPR045063">
    <property type="entry name" value="Dynamin_N"/>
</dbReference>
<dbReference type="EMBL" id="JARVKF010000410">
    <property type="protein sequence ID" value="KAK9415965.1"/>
    <property type="molecule type" value="Genomic_DNA"/>
</dbReference>
<keyword evidence="4" id="KW-0408">Iron</keyword>
<evidence type="ECO:0000259" key="10">
    <source>
        <dbReference type="PROSITE" id="PS51718"/>
    </source>
</evidence>
<name>A0ABR2UNH0_9PEZI</name>
<dbReference type="CDD" id="cd12148">
    <property type="entry name" value="fungal_TF_MHR"/>
    <property type="match status" value="1"/>
</dbReference>
<keyword evidence="5" id="KW-0342">GTP-binding</keyword>
<evidence type="ECO:0000256" key="2">
    <source>
        <dbReference type="ARBA" id="ARBA00022723"/>
    </source>
</evidence>
<dbReference type="CDD" id="cd08771">
    <property type="entry name" value="DLP_1"/>
    <property type="match status" value="1"/>
</dbReference>
<dbReference type="InterPro" id="IPR022812">
    <property type="entry name" value="Dynamin"/>
</dbReference>
<dbReference type="InterPro" id="IPR020850">
    <property type="entry name" value="GED_dom"/>
</dbReference>
<evidence type="ECO:0000256" key="4">
    <source>
        <dbReference type="ARBA" id="ARBA00023004"/>
    </source>
</evidence>
<evidence type="ECO:0000256" key="1">
    <source>
        <dbReference type="ARBA" id="ARBA00007119"/>
    </source>
</evidence>
<accession>A0ABR2UNH0</accession>
<feature type="compositionally biased region" description="Basic residues" evidence="7">
    <location>
        <begin position="538"/>
        <end position="547"/>
    </location>
</feature>
<dbReference type="Gene3D" id="1.20.120.1240">
    <property type="entry name" value="Dynamin, middle domain"/>
    <property type="match status" value="1"/>
</dbReference>
<evidence type="ECO:0000256" key="6">
    <source>
        <dbReference type="ARBA" id="ARBA00023242"/>
    </source>
</evidence>
<keyword evidence="6" id="KW-0539">Nucleus</keyword>
<dbReference type="SUPFAM" id="SSF140959">
    <property type="entry name" value="Indolic compounds 2,3-dioxygenase-like"/>
    <property type="match status" value="1"/>
</dbReference>
<feature type="transmembrane region" description="Helical" evidence="8">
    <location>
        <begin position="802"/>
        <end position="825"/>
    </location>
</feature>
<evidence type="ECO:0000256" key="8">
    <source>
        <dbReference type="SAM" id="Phobius"/>
    </source>
</evidence>
<feature type="compositionally biased region" description="Low complexity" evidence="7">
    <location>
        <begin position="583"/>
        <end position="603"/>
    </location>
</feature>
<dbReference type="InterPro" id="IPR000375">
    <property type="entry name" value="Dynamin_stalk"/>
</dbReference>
<dbReference type="PANTHER" id="PTHR28657">
    <property type="entry name" value="INDOLEAMINE 2,3-DIOXYGENASE"/>
    <property type="match status" value="1"/>
</dbReference>
<dbReference type="Gene3D" id="1.20.58.480">
    <property type="match status" value="1"/>
</dbReference>